<evidence type="ECO:0000256" key="10">
    <source>
        <dbReference type="SAM" id="Phobius"/>
    </source>
</evidence>
<name>A0A5A8C6U5_CAFRO</name>
<dbReference type="EMBL" id="VLTN01000053">
    <property type="protein sequence ID" value="KAA0148444.1"/>
    <property type="molecule type" value="Genomic_DNA"/>
</dbReference>
<evidence type="ECO:0000256" key="7">
    <source>
        <dbReference type="ARBA" id="ARBA00023136"/>
    </source>
</evidence>
<gene>
    <name evidence="12" type="ORF">FNF29_06662</name>
</gene>
<protein>
    <recommendedName>
        <fullName evidence="11">Cation/H+ exchanger transmembrane domain-containing protein</fullName>
    </recommendedName>
</protein>
<dbReference type="InterPro" id="IPR006153">
    <property type="entry name" value="Cation/H_exchanger_TM"/>
</dbReference>
<evidence type="ECO:0000256" key="4">
    <source>
        <dbReference type="ARBA" id="ARBA00022989"/>
    </source>
</evidence>
<dbReference type="PANTHER" id="PTHR10110">
    <property type="entry name" value="SODIUM/HYDROGEN EXCHANGER"/>
    <property type="match status" value="1"/>
</dbReference>
<dbReference type="Pfam" id="PF00999">
    <property type="entry name" value="Na_H_Exchanger"/>
    <property type="match status" value="1"/>
</dbReference>
<keyword evidence="2" id="KW-0813">Transport</keyword>
<feature type="transmembrane region" description="Helical" evidence="10">
    <location>
        <begin position="6"/>
        <end position="22"/>
    </location>
</feature>
<dbReference type="GO" id="GO:0005886">
    <property type="term" value="C:plasma membrane"/>
    <property type="evidence" value="ECO:0007669"/>
    <property type="project" value="TreeGrafter"/>
</dbReference>
<keyword evidence="3 10" id="KW-0812">Transmembrane</keyword>
<dbReference type="GO" id="GO:0098719">
    <property type="term" value="P:sodium ion import across plasma membrane"/>
    <property type="evidence" value="ECO:0007669"/>
    <property type="project" value="TreeGrafter"/>
</dbReference>
<dbReference type="GO" id="GO:0015386">
    <property type="term" value="F:potassium:proton antiporter activity"/>
    <property type="evidence" value="ECO:0007669"/>
    <property type="project" value="TreeGrafter"/>
</dbReference>
<reference evidence="12 13" key="1">
    <citation type="submission" date="2019-07" db="EMBL/GenBank/DDBJ databases">
        <title>Genomes of Cafeteria roenbergensis.</title>
        <authorList>
            <person name="Fischer M.G."/>
            <person name="Hackl T."/>
            <person name="Roman M."/>
        </authorList>
    </citation>
    <scope>NUCLEOTIDE SEQUENCE [LARGE SCALE GENOMIC DNA]</scope>
    <source>
        <strain evidence="12 13">BVI</strain>
    </source>
</reference>
<organism evidence="12 13">
    <name type="scientific">Cafeteria roenbergensis</name>
    <name type="common">Marine flagellate</name>
    <dbReference type="NCBI Taxonomy" id="33653"/>
    <lineage>
        <taxon>Eukaryota</taxon>
        <taxon>Sar</taxon>
        <taxon>Stramenopiles</taxon>
        <taxon>Bigyra</taxon>
        <taxon>Opalozoa</taxon>
        <taxon>Bicosoecida</taxon>
        <taxon>Cafeteriaceae</taxon>
        <taxon>Cafeteria</taxon>
    </lineage>
</organism>
<evidence type="ECO:0000256" key="9">
    <source>
        <dbReference type="SAM" id="MobiDB-lite"/>
    </source>
</evidence>
<evidence type="ECO:0000256" key="2">
    <source>
        <dbReference type="ARBA" id="ARBA00022448"/>
    </source>
</evidence>
<dbReference type="AlphaFoldDB" id="A0A5A8C6U5"/>
<dbReference type="GO" id="GO:0015385">
    <property type="term" value="F:sodium:proton antiporter activity"/>
    <property type="evidence" value="ECO:0007669"/>
    <property type="project" value="InterPro"/>
</dbReference>
<feature type="transmembrane region" description="Helical" evidence="10">
    <location>
        <begin position="98"/>
        <end position="122"/>
    </location>
</feature>
<sequence>MFLGIFLCLGVLIFGFLLVFLLRRYSVSWFPEAWAFFILGLLIAAVSTSGLLPGLGPVVVKLRGSFPNLFFVMLLPPIIFESGFSLDKASFFSNFGAICLYALLGTFLSCGVVGGVVWLMGLSGAMYSPSLLDAFTFGAIISATDPVTVLTVFQELGVHRTLFSLVFGESVLNDAVAIVLLHSLLMFQALPLTFSSVADAVVGFVVVFAGSLIIGVAIGVIGALLFKHVNLRARHRPIERALFALLPFLAYMLAEALRLSGVVAILFTGIATSHYTARNVTASTRRFSRVMFRLLASIAEALVFVSIGVATPPILFSAASSAPASALWTGLLAVAVGRYANVRACTALANAGRTADNAIDAPFPFVMWFSGLRGGVAFALASSSRAAMADQKWGAIQESACLFIVVVTMTTVGGTSATPPQSATAATGAGDATDSGSRSDHSDAGPARTLSRSDVDASALPGSGSDKEGSSGRASDPGVARDGDGDAGRDRPAGLAEDPDAALDAVVGTLREGAKTAIALSAGTIAVALRVAGIGTEDGELPPAAAAAAAEAAGDTTALEAASSE</sequence>
<evidence type="ECO:0000256" key="6">
    <source>
        <dbReference type="ARBA" id="ARBA00023065"/>
    </source>
</evidence>
<evidence type="ECO:0000313" key="12">
    <source>
        <dbReference type="EMBL" id="KAA0148444.1"/>
    </source>
</evidence>
<evidence type="ECO:0000256" key="5">
    <source>
        <dbReference type="ARBA" id="ARBA00023053"/>
    </source>
</evidence>
<feature type="transmembrane region" description="Helical" evidence="10">
    <location>
        <begin position="34"/>
        <end position="56"/>
    </location>
</feature>
<feature type="transmembrane region" description="Helical" evidence="10">
    <location>
        <begin position="315"/>
        <end position="336"/>
    </location>
</feature>
<feature type="transmembrane region" description="Helical" evidence="10">
    <location>
        <begin position="201"/>
        <end position="226"/>
    </location>
</feature>
<evidence type="ECO:0000256" key="1">
    <source>
        <dbReference type="ARBA" id="ARBA00004141"/>
    </source>
</evidence>
<keyword evidence="13" id="KW-1185">Reference proteome</keyword>
<comment type="subcellular location">
    <subcellularLocation>
        <location evidence="1">Membrane</location>
        <topology evidence="1">Multi-pass membrane protein</topology>
    </subcellularLocation>
</comment>
<feature type="transmembrane region" description="Helical" evidence="10">
    <location>
        <begin position="290"/>
        <end position="309"/>
    </location>
</feature>
<dbReference type="Proteomes" id="UP000323011">
    <property type="component" value="Unassembled WGS sequence"/>
</dbReference>
<feature type="domain" description="Cation/H+ exchanger transmembrane" evidence="11">
    <location>
        <begin position="21"/>
        <end position="419"/>
    </location>
</feature>
<feature type="transmembrane region" description="Helical" evidence="10">
    <location>
        <begin position="238"/>
        <end position="254"/>
    </location>
</feature>
<proteinExistence type="predicted"/>
<evidence type="ECO:0000313" key="13">
    <source>
        <dbReference type="Proteomes" id="UP000323011"/>
    </source>
</evidence>
<dbReference type="PRINTS" id="PR01084">
    <property type="entry name" value="NAHEXCHNGR"/>
</dbReference>
<accession>A0A5A8C6U5</accession>
<dbReference type="InterPro" id="IPR004709">
    <property type="entry name" value="NaH_exchanger"/>
</dbReference>
<dbReference type="GO" id="GO:0005768">
    <property type="term" value="C:endosome"/>
    <property type="evidence" value="ECO:0007669"/>
    <property type="project" value="TreeGrafter"/>
</dbReference>
<feature type="transmembrane region" description="Helical" evidence="10">
    <location>
        <begin position="134"/>
        <end position="153"/>
    </location>
</feature>
<dbReference type="GO" id="GO:0051453">
    <property type="term" value="P:regulation of intracellular pH"/>
    <property type="evidence" value="ECO:0007669"/>
    <property type="project" value="TreeGrafter"/>
</dbReference>
<evidence type="ECO:0000256" key="3">
    <source>
        <dbReference type="ARBA" id="ARBA00022692"/>
    </source>
</evidence>
<keyword evidence="5" id="KW-0915">Sodium</keyword>
<evidence type="ECO:0000259" key="11">
    <source>
        <dbReference type="Pfam" id="PF00999"/>
    </source>
</evidence>
<comment type="caution">
    <text evidence="12">The sequence shown here is derived from an EMBL/GenBank/DDBJ whole genome shotgun (WGS) entry which is preliminary data.</text>
</comment>
<feature type="compositionally biased region" description="Low complexity" evidence="9">
    <location>
        <begin position="414"/>
        <end position="436"/>
    </location>
</feature>
<keyword evidence="8" id="KW-0739">Sodium transport</keyword>
<dbReference type="OMA" id="PICECIY"/>
<dbReference type="InterPro" id="IPR018422">
    <property type="entry name" value="Cation/H_exchanger_CPA1"/>
</dbReference>
<dbReference type="PANTHER" id="PTHR10110:SF187">
    <property type="entry name" value="SODIUM_HYDROGEN EXCHANGER"/>
    <property type="match status" value="1"/>
</dbReference>
<feature type="transmembrane region" description="Helical" evidence="10">
    <location>
        <begin position="165"/>
        <end position="189"/>
    </location>
</feature>
<dbReference type="Gene3D" id="6.10.140.1330">
    <property type="match status" value="1"/>
</dbReference>
<evidence type="ECO:0000256" key="8">
    <source>
        <dbReference type="ARBA" id="ARBA00023201"/>
    </source>
</evidence>
<keyword evidence="7 10" id="KW-0472">Membrane</keyword>
<feature type="transmembrane region" description="Helical" evidence="10">
    <location>
        <begin position="260"/>
        <end position="278"/>
    </location>
</feature>
<keyword evidence="4 10" id="KW-1133">Transmembrane helix</keyword>
<feature type="compositionally biased region" description="Basic and acidic residues" evidence="9">
    <location>
        <begin position="479"/>
        <end position="492"/>
    </location>
</feature>
<feature type="transmembrane region" description="Helical" evidence="10">
    <location>
        <begin position="68"/>
        <end position="86"/>
    </location>
</feature>
<keyword evidence="6" id="KW-0406">Ion transport</keyword>
<feature type="region of interest" description="Disordered" evidence="9">
    <location>
        <begin position="414"/>
        <end position="497"/>
    </location>
</feature>